<evidence type="ECO:0000313" key="1">
    <source>
        <dbReference type="Proteomes" id="UP000095286"/>
    </source>
</evidence>
<accession>A0AC35U5H9</accession>
<proteinExistence type="predicted"/>
<dbReference type="Proteomes" id="UP000095286">
    <property type="component" value="Unplaced"/>
</dbReference>
<protein>
    <submittedName>
        <fullName evidence="2">Nipped-B protein</fullName>
    </submittedName>
</protein>
<dbReference type="WBParaSite" id="RSKR_0000746800.1">
    <property type="protein sequence ID" value="RSKR_0000746800.1"/>
    <property type="gene ID" value="RSKR_0000746800"/>
</dbReference>
<evidence type="ECO:0000313" key="2">
    <source>
        <dbReference type="WBParaSite" id="RSKR_0000746800.1"/>
    </source>
</evidence>
<name>A0AC35U5H9_9BILA</name>
<organism evidence="1 2">
    <name type="scientific">Rhabditophanes sp. KR3021</name>
    <dbReference type="NCBI Taxonomy" id="114890"/>
    <lineage>
        <taxon>Eukaryota</taxon>
        <taxon>Metazoa</taxon>
        <taxon>Ecdysozoa</taxon>
        <taxon>Nematoda</taxon>
        <taxon>Chromadorea</taxon>
        <taxon>Rhabditida</taxon>
        <taxon>Tylenchina</taxon>
        <taxon>Panagrolaimomorpha</taxon>
        <taxon>Strongyloidoidea</taxon>
        <taxon>Alloionematidae</taxon>
        <taxon>Rhabditophanes</taxon>
    </lineage>
</organism>
<sequence>MNQVNNGQQMMNLGFASHLNQANLQHRFNDQIQQMQHQQHPAGNLFYGHQSNPMPAAQQQNQQHIAAVPTQYNTGGSSDQLFNATNSLLFGQQHSFPPQYSGLMNPMMGGFQNNQQVPQQHIQQQPPLIQNPIQNPNQLPNQNSGHIPNHIPNQIPNQMPIQSLGQIPSQVQLPQHHQQQQQHQINLHAAQQQQIKLEQERQRKEHERQLQQQHAQQQYELQQQQEQARRIKEQQLAAKRAEEERLRKEVEDAKIAKEQELARQEELRIRKEKEEEEKTAAEIQKRRENASLNANEIQANIDRFPEPLHFAGTVILNKIENLFPFPSDTINVTEWSRLTEETNMNNRINRLPDDGSVHRISAILKDISKEIESVCLKNEDLDGDSELPADLPLLAQRLHEYNSTCFSIPMGQSSDDLIISNFLNEGEPVQTLGTMDTLEKFYERKHASHVATLSATPQILSKLEKPLSSNLVDSTMKESAAGPSHRLLEDNLRHFKIKRRKVEAAPVVERPPTPTEVIQMREKEWSELKKQKQEKLNRRHDSANEWNNDVMAEKESFNKFVAIVEHILESVEDMPMTKDEPDIEVVLIEKSELDELRIEVQKLKHWKQLHKVSAERLIKLMTVLEKNIRDVLRGEESELVMPLGEDRNTHESFARQLVHERISRAIDCCCVTMNILTSAKMPKQIYVDDTIEATVILVRQLLLNIIYPSYDLTMAKGSNTVATSSKKKGSLDTGVKRSRTGNSIDGHTKFLFVRCVELFGCFAELVAIHTVNETIAVKILYLGTGSMFVNNVGELQICSIRLLANICANYPTMRFSIMQELLNTLHRLPSGRHAKNCYKLNATESVSNFTILILQLMHAAIKMPPKKKQSVDDNELLSANNGIDDNIVEQSYDNAKKMAVFFLTGFLKKIATKGDEDYKKLFENFLQDILATLFKPEWPGAEMLLSLLGNHLGHFSRSKSNDMSLRIACLDYIGTIAAKLRKDKICTDDSNMFDNRGQLELIIKSIVFDESDDPTKSIDEIDVSALSSNEKQRKLMQALIDYLLAKHGTGDVTAEFAIQYYAGDWYKLLIEEYDIAREAHQKMKSEAVTSERDHRKAEKKFGKLTERVNYMKHFLILLSDRKSLRKRLNHASKNGMIMLESDAEWSVRYMASKRTFVQSFDKYLNFILYGIHLETTIGLRTKAMRCLTLIIEADNDVLMIPEVHSAVQARMMDLNAAVREATIDLVGKYLISHPEFLNKYFEVLMGRMKDSSLAVRKRVIRILKEIIEKDSTLIEIPAIFCAMIKRINDEEGVRKLVIEAFEGFWFIPISDSNGIQRRAQEMAKTMELCTKECIIPNVELLFNTVLKQVDKDFSETGGQIVDALVDIVLTIDQKIASDTTTNSTVLDEAAKQKANHSLLMGVLVSLSIFSAVKPELLVHHAEILLPYLSMNASTASELQVLKEVTNMLEKIVPLMDYPPETFLDALEERLKELVTDGGKVIIASSLACMSSAYKKWHKRKPLILTTFLQYLSFLLKVKEAIESNSSNINNFSKAAILRSLYTLGIMCKSYNFDEIMADEDKSRTLTKSLVEKIGAKMSLKDPNLFRETVYQILISFLKHPSGEIRLNALMSMGYFASEHSEYLTHTDTKNMYLVLLSSNDKEYLKLKTQALQNLSLFLSTEDLKMAKSAIQWQAGHEGEDLKEMELGCAGLSSSIIQLYWNSVLNSYFNSIEEVRTCASQVVFQTLQQGLVTPGSSIPTLIAMTTDPQVKIRYRIENVLKEIDSKYAGMLPSKTSLGIRMAYRLQNMLPRENKCPIVRGIRLCDQGTAQLIPDFNVPKNSDDGVAMLSGLYILLRSNRQQRRSFLSASLRLFSDNSKEKLSLEEWIFFADNLAMYPYQVLDEPLYVIHTADQIISLHGNEILSNIKQSLLQRDHFHHGPLDEDVEFTAENIYRRLPQDKTILYELIRQSQSCILLHFLKLFLMKIYSLNDVKVKEYSPSESAKVYEKPVVRKNVSTYHPLPCILEANPETMMKRQTMAGQMQLCNDIVAFRTMLLTMDKLDDEGEEYKSSPVENSDSQTQSDSFDQ</sequence>
<reference evidence="2" key="1">
    <citation type="submission" date="2016-11" db="UniProtKB">
        <authorList>
            <consortium name="WormBaseParasite"/>
        </authorList>
    </citation>
    <scope>IDENTIFICATION</scope>
    <source>
        <strain evidence="2">KR3021</strain>
    </source>
</reference>